<name>A0A918RZS7_9GAMM</name>
<dbReference type="EMBL" id="BMXA01000006">
    <property type="protein sequence ID" value="GHA17791.1"/>
    <property type="molecule type" value="Genomic_DNA"/>
</dbReference>
<dbReference type="AlphaFoldDB" id="A0A918RZS7"/>
<dbReference type="RefSeq" id="WP_189402459.1">
    <property type="nucleotide sequence ID" value="NZ_BMXA01000006.1"/>
</dbReference>
<feature type="region of interest" description="Disordered" evidence="1">
    <location>
        <begin position="55"/>
        <end position="97"/>
    </location>
</feature>
<evidence type="ECO:0000313" key="3">
    <source>
        <dbReference type="Proteomes" id="UP000614811"/>
    </source>
</evidence>
<feature type="compositionally biased region" description="Polar residues" evidence="1">
    <location>
        <begin position="73"/>
        <end position="82"/>
    </location>
</feature>
<proteinExistence type="predicted"/>
<organism evidence="2 3">
    <name type="scientific">Arenicella chitinivorans</name>
    <dbReference type="NCBI Taxonomy" id="1329800"/>
    <lineage>
        <taxon>Bacteria</taxon>
        <taxon>Pseudomonadati</taxon>
        <taxon>Pseudomonadota</taxon>
        <taxon>Gammaproteobacteria</taxon>
        <taxon>Arenicellales</taxon>
        <taxon>Arenicellaceae</taxon>
        <taxon>Arenicella</taxon>
    </lineage>
</organism>
<sequence>MTTKKRNRKVLVVLTTILFAGLIASTVYNSYSINKLKSQIDSNLNLEHTVKELAPTKGQNLSKNGTGEDKLTKGSNKMTQTDVSEEEEITQNEFARRNKADQKMLRQFLKNNERPAS</sequence>
<gene>
    <name evidence="2" type="ORF">GCM10008090_29360</name>
</gene>
<accession>A0A918RZS7</accession>
<keyword evidence="3" id="KW-1185">Reference proteome</keyword>
<protein>
    <submittedName>
        <fullName evidence="2">Uncharacterized protein</fullName>
    </submittedName>
</protein>
<evidence type="ECO:0000313" key="2">
    <source>
        <dbReference type="EMBL" id="GHA17791.1"/>
    </source>
</evidence>
<reference evidence="2" key="1">
    <citation type="journal article" date="2014" name="Int. J. Syst. Evol. Microbiol.">
        <title>Complete genome sequence of Corynebacterium casei LMG S-19264T (=DSM 44701T), isolated from a smear-ripened cheese.</title>
        <authorList>
            <consortium name="US DOE Joint Genome Institute (JGI-PGF)"/>
            <person name="Walter F."/>
            <person name="Albersmeier A."/>
            <person name="Kalinowski J."/>
            <person name="Ruckert C."/>
        </authorList>
    </citation>
    <scope>NUCLEOTIDE SEQUENCE</scope>
    <source>
        <strain evidence="2">KCTC 12711</strain>
    </source>
</reference>
<evidence type="ECO:0000256" key="1">
    <source>
        <dbReference type="SAM" id="MobiDB-lite"/>
    </source>
</evidence>
<comment type="caution">
    <text evidence="2">The sequence shown here is derived from an EMBL/GenBank/DDBJ whole genome shotgun (WGS) entry which is preliminary data.</text>
</comment>
<dbReference type="Proteomes" id="UP000614811">
    <property type="component" value="Unassembled WGS sequence"/>
</dbReference>
<reference evidence="2" key="2">
    <citation type="submission" date="2020-09" db="EMBL/GenBank/DDBJ databases">
        <authorList>
            <person name="Sun Q."/>
            <person name="Kim S."/>
        </authorList>
    </citation>
    <scope>NUCLEOTIDE SEQUENCE</scope>
    <source>
        <strain evidence="2">KCTC 12711</strain>
    </source>
</reference>